<name>A0AAV7WMC1_PLEWA</name>
<dbReference type="Proteomes" id="UP001066276">
    <property type="component" value="Chromosome 1_1"/>
</dbReference>
<dbReference type="EMBL" id="JANPWB010000001">
    <property type="protein sequence ID" value="KAJ1214002.1"/>
    <property type="molecule type" value="Genomic_DNA"/>
</dbReference>
<protein>
    <submittedName>
        <fullName evidence="1">Uncharacterized protein</fullName>
    </submittedName>
</protein>
<accession>A0AAV7WMC1</accession>
<organism evidence="1 2">
    <name type="scientific">Pleurodeles waltl</name>
    <name type="common">Iberian ribbed newt</name>
    <dbReference type="NCBI Taxonomy" id="8319"/>
    <lineage>
        <taxon>Eukaryota</taxon>
        <taxon>Metazoa</taxon>
        <taxon>Chordata</taxon>
        <taxon>Craniata</taxon>
        <taxon>Vertebrata</taxon>
        <taxon>Euteleostomi</taxon>
        <taxon>Amphibia</taxon>
        <taxon>Batrachia</taxon>
        <taxon>Caudata</taxon>
        <taxon>Salamandroidea</taxon>
        <taxon>Salamandridae</taxon>
        <taxon>Pleurodelinae</taxon>
        <taxon>Pleurodeles</taxon>
    </lineage>
</organism>
<sequence>MLALVRRCRRCGDAQGSGRRLHSQRPMLALEAAAGPPCARRARGAICRSRWALHPAQSWRLAAAQHSFSQKALDAKA</sequence>
<proteinExistence type="predicted"/>
<evidence type="ECO:0000313" key="1">
    <source>
        <dbReference type="EMBL" id="KAJ1214002.1"/>
    </source>
</evidence>
<reference evidence="1" key="1">
    <citation type="journal article" date="2022" name="bioRxiv">
        <title>Sequencing and chromosome-scale assembly of the giantPleurodeles waltlgenome.</title>
        <authorList>
            <person name="Brown T."/>
            <person name="Elewa A."/>
            <person name="Iarovenko S."/>
            <person name="Subramanian E."/>
            <person name="Araus A.J."/>
            <person name="Petzold A."/>
            <person name="Susuki M."/>
            <person name="Suzuki K.-i.T."/>
            <person name="Hayashi T."/>
            <person name="Toyoda A."/>
            <person name="Oliveira C."/>
            <person name="Osipova E."/>
            <person name="Leigh N.D."/>
            <person name="Simon A."/>
            <person name="Yun M.H."/>
        </authorList>
    </citation>
    <scope>NUCLEOTIDE SEQUENCE</scope>
    <source>
        <strain evidence="1">20211129_DDA</strain>
        <tissue evidence="1">Liver</tissue>
    </source>
</reference>
<comment type="caution">
    <text evidence="1">The sequence shown here is derived from an EMBL/GenBank/DDBJ whole genome shotgun (WGS) entry which is preliminary data.</text>
</comment>
<dbReference type="AlphaFoldDB" id="A0AAV7WMC1"/>
<evidence type="ECO:0000313" key="2">
    <source>
        <dbReference type="Proteomes" id="UP001066276"/>
    </source>
</evidence>
<keyword evidence="2" id="KW-1185">Reference proteome</keyword>
<gene>
    <name evidence="1" type="ORF">NDU88_001630</name>
</gene>